<evidence type="ECO:0000256" key="1">
    <source>
        <dbReference type="ARBA" id="ARBA00000012"/>
    </source>
</evidence>
<dbReference type="Gene3D" id="3.20.20.20">
    <property type="entry name" value="Dihydropteroate synthase-like"/>
    <property type="match status" value="1"/>
</dbReference>
<dbReference type="RefSeq" id="WP_207299864.1">
    <property type="nucleotide sequence ID" value="NZ_CP071444.1"/>
</dbReference>
<dbReference type="InterPro" id="IPR045031">
    <property type="entry name" value="DHP_synth-like"/>
</dbReference>
<dbReference type="NCBIfam" id="TIGR01496">
    <property type="entry name" value="DHPS"/>
    <property type="match status" value="1"/>
</dbReference>
<evidence type="ECO:0000256" key="4">
    <source>
        <dbReference type="ARBA" id="ARBA00009503"/>
    </source>
</evidence>
<organism evidence="15 16">
    <name type="scientific">Alkalibacter rhizosphaerae</name>
    <dbReference type="NCBI Taxonomy" id="2815577"/>
    <lineage>
        <taxon>Bacteria</taxon>
        <taxon>Bacillati</taxon>
        <taxon>Bacillota</taxon>
        <taxon>Clostridia</taxon>
        <taxon>Eubacteriales</taxon>
        <taxon>Eubacteriaceae</taxon>
        <taxon>Alkalibacter</taxon>
    </lineage>
</organism>
<evidence type="ECO:0000256" key="13">
    <source>
        <dbReference type="RuleBase" id="RU361205"/>
    </source>
</evidence>
<evidence type="ECO:0000256" key="7">
    <source>
        <dbReference type="ARBA" id="ARBA00022679"/>
    </source>
</evidence>
<accession>A0A974XHM0</accession>
<evidence type="ECO:0000256" key="5">
    <source>
        <dbReference type="ARBA" id="ARBA00012458"/>
    </source>
</evidence>
<dbReference type="InterPro" id="IPR011005">
    <property type="entry name" value="Dihydropteroate_synth-like_sf"/>
</dbReference>
<evidence type="ECO:0000256" key="10">
    <source>
        <dbReference type="ARBA" id="ARBA00022909"/>
    </source>
</evidence>
<dbReference type="GO" id="GO:0004156">
    <property type="term" value="F:dihydropteroate synthase activity"/>
    <property type="evidence" value="ECO:0007669"/>
    <property type="project" value="UniProtKB-EC"/>
</dbReference>
<evidence type="ECO:0000256" key="11">
    <source>
        <dbReference type="ARBA" id="ARBA00030193"/>
    </source>
</evidence>
<dbReference type="GO" id="GO:0046654">
    <property type="term" value="P:tetrahydrofolate biosynthetic process"/>
    <property type="evidence" value="ECO:0007669"/>
    <property type="project" value="TreeGrafter"/>
</dbReference>
<dbReference type="PROSITE" id="PS00792">
    <property type="entry name" value="DHPS_1"/>
    <property type="match status" value="1"/>
</dbReference>
<comment type="pathway">
    <text evidence="3 13">Cofactor biosynthesis; tetrahydrofolate biosynthesis; 7,8-dihydrofolate from 2-amino-4-hydroxy-6-hydroxymethyl-7,8-dihydropteridine diphosphate and 4-aminobenzoate: step 1/2.</text>
</comment>
<evidence type="ECO:0000313" key="16">
    <source>
        <dbReference type="Proteomes" id="UP000663499"/>
    </source>
</evidence>
<dbReference type="InterPro" id="IPR006390">
    <property type="entry name" value="DHP_synth_dom"/>
</dbReference>
<comment type="catalytic activity">
    <reaction evidence="1">
        <text>(7,8-dihydropterin-6-yl)methyl diphosphate + 4-aminobenzoate = 7,8-dihydropteroate + diphosphate</text>
        <dbReference type="Rhea" id="RHEA:19949"/>
        <dbReference type="ChEBI" id="CHEBI:17836"/>
        <dbReference type="ChEBI" id="CHEBI:17839"/>
        <dbReference type="ChEBI" id="CHEBI:33019"/>
        <dbReference type="ChEBI" id="CHEBI:72950"/>
        <dbReference type="EC" id="2.5.1.15"/>
    </reaction>
</comment>
<protein>
    <recommendedName>
        <fullName evidence="6 13">Dihydropteroate synthase</fullName>
        <shortName evidence="13">DHPS</shortName>
        <ecNumber evidence="5 13">2.5.1.15</ecNumber>
    </recommendedName>
    <alternativeName>
        <fullName evidence="11 13">Dihydropteroate pyrophosphorylase</fullName>
    </alternativeName>
</protein>
<evidence type="ECO:0000256" key="9">
    <source>
        <dbReference type="ARBA" id="ARBA00022842"/>
    </source>
</evidence>
<evidence type="ECO:0000256" key="3">
    <source>
        <dbReference type="ARBA" id="ARBA00004763"/>
    </source>
</evidence>
<dbReference type="PANTHER" id="PTHR20941">
    <property type="entry name" value="FOLATE SYNTHESIS PROTEINS"/>
    <property type="match status" value="1"/>
</dbReference>
<dbReference type="GO" id="GO:0046872">
    <property type="term" value="F:metal ion binding"/>
    <property type="evidence" value="ECO:0007669"/>
    <property type="project" value="UniProtKB-KW"/>
</dbReference>
<dbReference type="Pfam" id="PF00809">
    <property type="entry name" value="Pterin_bind"/>
    <property type="match status" value="1"/>
</dbReference>
<comment type="cofactor">
    <cofactor evidence="2 13">
        <name>Mg(2+)</name>
        <dbReference type="ChEBI" id="CHEBI:18420"/>
    </cofactor>
</comment>
<dbReference type="PROSITE" id="PS00793">
    <property type="entry name" value="DHPS_2"/>
    <property type="match status" value="1"/>
</dbReference>
<dbReference type="InterPro" id="IPR000489">
    <property type="entry name" value="Pterin-binding_dom"/>
</dbReference>
<dbReference type="EMBL" id="CP071444">
    <property type="protein sequence ID" value="QSX08523.1"/>
    <property type="molecule type" value="Genomic_DNA"/>
</dbReference>
<evidence type="ECO:0000256" key="6">
    <source>
        <dbReference type="ARBA" id="ARBA00016919"/>
    </source>
</evidence>
<dbReference type="KEGG" id="alka:J0B03_00055"/>
<proteinExistence type="inferred from homology"/>
<reference evidence="15" key="1">
    <citation type="submission" date="2021-03" db="EMBL/GenBank/DDBJ databases">
        <title>Alkalibacter marinus sp. nov., isolated from tidal flat sediment.</title>
        <authorList>
            <person name="Namirimu T."/>
            <person name="Yang J.-A."/>
            <person name="Yang S.-H."/>
            <person name="Kim Y.-J."/>
            <person name="Kwon K.K."/>
        </authorList>
    </citation>
    <scope>NUCLEOTIDE SEQUENCE</scope>
    <source>
        <strain evidence="15">ES005</strain>
    </source>
</reference>
<dbReference type="SUPFAM" id="SSF51717">
    <property type="entry name" value="Dihydropteroate synthetase-like"/>
    <property type="match status" value="1"/>
</dbReference>
<comment type="similarity">
    <text evidence="4 13">Belongs to the DHPS family.</text>
</comment>
<keyword evidence="7 13" id="KW-0808">Transferase</keyword>
<dbReference type="GO" id="GO:0046656">
    <property type="term" value="P:folic acid biosynthetic process"/>
    <property type="evidence" value="ECO:0007669"/>
    <property type="project" value="UniProtKB-KW"/>
</dbReference>
<keyword evidence="9 13" id="KW-0460">Magnesium</keyword>
<dbReference type="CDD" id="cd00739">
    <property type="entry name" value="DHPS"/>
    <property type="match status" value="1"/>
</dbReference>
<evidence type="ECO:0000259" key="14">
    <source>
        <dbReference type="PROSITE" id="PS50972"/>
    </source>
</evidence>
<gene>
    <name evidence="15" type="primary">folP</name>
    <name evidence="15" type="ORF">J0B03_00055</name>
</gene>
<dbReference type="GO" id="GO:0005829">
    <property type="term" value="C:cytosol"/>
    <property type="evidence" value="ECO:0007669"/>
    <property type="project" value="TreeGrafter"/>
</dbReference>
<sequence>MNRKTLQIHVPILEQTIEGKQFEYGKQTYIMGILNVTPDSFSDGGDFVDAQKAFDHAVDMLKDGAHIIDIGGESTRPGFTPVTAEEEIKRTVPVIKLLREKTNAIISVDTTKAVVAEEAIKNGAHIINDIWGLQKDPEMIAVAAKYQVPVVIMHNQDGTYYEGDMMESIIRFLKESIAIAIKGGLKKENIILDPGVGFGKTSEQNMVLMTRLKEIRDMGYPVLLGTSRKSMIGKILDVPAKERVFGTVATTVMGILQGMDIVRVHDVKENAEAAKVTDVIVRVNNG</sequence>
<name>A0A974XHM0_9FIRM</name>
<keyword evidence="10 13" id="KW-0289">Folate biosynthesis</keyword>
<comment type="function">
    <text evidence="12 13">Catalyzes the condensation of para-aminobenzoate (pABA) with 6-hydroxymethyl-7,8-dihydropterin diphosphate (DHPt-PP) to form 7,8-dihydropteroate (H2Pte), the immediate precursor of folate derivatives.</text>
</comment>
<feature type="domain" description="Pterin-binding" evidence="14">
    <location>
        <begin position="28"/>
        <end position="275"/>
    </location>
</feature>
<dbReference type="Proteomes" id="UP000663499">
    <property type="component" value="Chromosome"/>
</dbReference>
<evidence type="ECO:0000256" key="8">
    <source>
        <dbReference type="ARBA" id="ARBA00022723"/>
    </source>
</evidence>
<evidence type="ECO:0000256" key="2">
    <source>
        <dbReference type="ARBA" id="ARBA00001946"/>
    </source>
</evidence>
<evidence type="ECO:0000256" key="12">
    <source>
        <dbReference type="ARBA" id="ARBA00053449"/>
    </source>
</evidence>
<keyword evidence="8 13" id="KW-0479">Metal-binding</keyword>
<evidence type="ECO:0000313" key="15">
    <source>
        <dbReference type="EMBL" id="QSX08523.1"/>
    </source>
</evidence>
<dbReference type="PANTHER" id="PTHR20941:SF1">
    <property type="entry name" value="FOLIC ACID SYNTHESIS PROTEIN FOL1"/>
    <property type="match status" value="1"/>
</dbReference>
<dbReference type="FunFam" id="3.20.20.20:FF:000006">
    <property type="entry name" value="Dihydropteroate synthase"/>
    <property type="match status" value="1"/>
</dbReference>
<dbReference type="PROSITE" id="PS50972">
    <property type="entry name" value="PTERIN_BINDING"/>
    <property type="match status" value="1"/>
</dbReference>
<keyword evidence="16" id="KW-1185">Reference proteome</keyword>
<dbReference type="AlphaFoldDB" id="A0A974XHM0"/>
<dbReference type="EC" id="2.5.1.15" evidence="5 13"/>